<evidence type="ECO:0008006" key="5">
    <source>
        <dbReference type="Google" id="ProtNLM"/>
    </source>
</evidence>
<feature type="chain" id="PRO_5007864231" description="Carbohydrate-binding module family 19 domain-containing protein" evidence="2">
    <location>
        <begin position="21"/>
        <end position="452"/>
    </location>
</feature>
<organism evidence="3 4">
    <name type="scientific">Neolentinus lepideus HHB14362 ss-1</name>
    <dbReference type="NCBI Taxonomy" id="1314782"/>
    <lineage>
        <taxon>Eukaryota</taxon>
        <taxon>Fungi</taxon>
        <taxon>Dikarya</taxon>
        <taxon>Basidiomycota</taxon>
        <taxon>Agaricomycotina</taxon>
        <taxon>Agaricomycetes</taxon>
        <taxon>Gloeophyllales</taxon>
        <taxon>Gloeophyllaceae</taxon>
        <taxon>Neolentinus</taxon>
    </lineage>
</organism>
<evidence type="ECO:0000256" key="1">
    <source>
        <dbReference type="SAM" id="MobiDB-lite"/>
    </source>
</evidence>
<feature type="region of interest" description="Disordered" evidence="1">
    <location>
        <begin position="156"/>
        <end position="201"/>
    </location>
</feature>
<evidence type="ECO:0000313" key="4">
    <source>
        <dbReference type="Proteomes" id="UP000076761"/>
    </source>
</evidence>
<dbReference type="Proteomes" id="UP000076761">
    <property type="component" value="Unassembled WGS sequence"/>
</dbReference>
<feature type="region of interest" description="Disordered" evidence="1">
    <location>
        <begin position="222"/>
        <end position="254"/>
    </location>
</feature>
<keyword evidence="2" id="KW-0732">Signal</keyword>
<evidence type="ECO:0000313" key="3">
    <source>
        <dbReference type="EMBL" id="KZT21148.1"/>
    </source>
</evidence>
<protein>
    <recommendedName>
        <fullName evidence="5">Carbohydrate-binding module family 19 domain-containing protein</fullName>
    </recommendedName>
</protein>
<name>A0A165PK12_9AGAM</name>
<proteinExistence type="predicted"/>
<accession>A0A165PK12</accession>
<feature type="compositionally biased region" description="Acidic residues" evidence="1">
    <location>
        <begin position="232"/>
        <end position="254"/>
    </location>
</feature>
<reference evidence="3 4" key="1">
    <citation type="journal article" date="2016" name="Mol. Biol. Evol.">
        <title>Comparative Genomics of Early-Diverging Mushroom-Forming Fungi Provides Insights into the Origins of Lignocellulose Decay Capabilities.</title>
        <authorList>
            <person name="Nagy L.G."/>
            <person name="Riley R."/>
            <person name="Tritt A."/>
            <person name="Adam C."/>
            <person name="Daum C."/>
            <person name="Floudas D."/>
            <person name="Sun H."/>
            <person name="Yadav J.S."/>
            <person name="Pangilinan J."/>
            <person name="Larsson K.H."/>
            <person name="Matsuura K."/>
            <person name="Barry K."/>
            <person name="Labutti K."/>
            <person name="Kuo R."/>
            <person name="Ohm R.A."/>
            <person name="Bhattacharya S.S."/>
            <person name="Shirouzu T."/>
            <person name="Yoshinaga Y."/>
            <person name="Martin F.M."/>
            <person name="Grigoriev I.V."/>
            <person name="Hibbett D.S."/>
        </authorList>
    </citation>
    <scope>NUCLEOTIDE SEQUENCE [LARGE SCALE GENOMIC DNA]</scope>
    <source>
        <strain evidence="3 4">HHB14362 ss-1</strain>
    </source>
</reference>
<feature type="compositionally biased region" description="Low complexity" evidence="1">
    <location>
        <begin position="189"/>
        <end position="201"/>
    </location>
</feature>
<dbReference type="AlphaFoldDB" id="A0A165PK12"/>
<feature type="signal peptide" evidence="2">
    <location>
        <begin position="1"/>
        <end position="20"/>
    </location>
</feature>
<keyword evidence="4" id="KW-1185">Reference proteome</keyword>
<dbReference type="InParanoid" id="A0A165PK12"/>
<gene>
    <name evidence="3" type="ORF">NEOLEDRAFT_1139771</name>
</gene>
<sequence length="452" mass="43254">MVKFTAFATILALSVASTHALPFTKRIAQVIADSTTKWEAACDAAGGGQQCNPTAVNAFGTLLAAAGPCDQQNAADTMVDLAKQLNQGDNSDMIKFAQIFAQQPRNSPNSLSVPYCQQAPKNPELNGLFQCQYKGDNPTTFVGNIQVGGNGTIPFGKTSAVSPPGSCPANTAGPIADGTQLTDITSDPGVASTGSGNSSGTAAASVTAAASSAAVSPSAIASATQSAGSSEPTDECTAGDDDCCEEDGDGDETDSASLTVAATKTGAASATAAASQTAALSAFPAAASASALGASLSAAAAATGAALSSAAAASGAALSSAALASGAALSSAAAATAASLSSAAVAQATGGATSGFALSNGQAAQKLNAQFGTLTASSSCTDGENACVGSSFAMCVNGAYVLMECNTGAGLTCAALPLVNSPGTSVTCTTQADAVARIARTGATGGLTGSGN</sequence>
<evidence type="ECO:0000256" key="2">
    <source>
        <dbReference type="SAM" id="SignalP"/>
    </source>
</evidence>
<dbReference type="EMBL" id="KV425610">
    <property type="protein sequence ID" value="KZT21148.1"/>
    <property type="molecule type" value="Genomic_DNA"/>
</dbReference>
<dbReference type="OrthoDB" id="2362516at2759"/>